<sequence length="1170" mass="129889">MLKSRIALLWALLALSSYGALAETESVCLLEDPPNQCGGFCLGVLTPVLNHLTLSQDQRNVSEVSKANEVLVRQYTMESQLASLENQQRTSGVNQQNLTERQDELESQLAALRETLTTVEVKIKYLGFEQIGSKYYYVEKYSEKSWSSASKTCRQMGGHLAEFKDEKELIDIQAILKKDTHYWLGINDLVKEGKPCPEKTRPHKTRCDAFYKCRELPSSSHVWIPVRCNEGLVYESTLGSCVLPGEDWECITPSEMSSTQAPGRTDSDILIVNDMNEAGLLLSENSHKDDGTVEIVLDSVMSSEEDEEAVRNGPHSEEDISSSHNFDSSGDGELVELDSPAPKPENREEMAAVNSMEHRTEVEKLKTELKQVAGISEIAKPGSPIDPNLTAHLQRLSQLIDGLQQTYQKTDKPQAEMRPDQLNAFLAHFDIKNRYEMMNPMEQTTQITTSTTTTEEPKTTPKLPEPNLNKSRLQEHLSHHRLQPETKLMLSNSLPYSTHGSTGQGYANSQIVVNRPEGSVMFALPSGYGMSQEQAGGNAYANHHPVQSHEYSDHEPKISEDTLKTVLELSKQMIAAQNLPKVLPNPGFNGAYYQPILQPVFVSPQGNPFQQYYGMPPPLNPHYMQNKKHSSGGSSSGYNKPSTTIIHNNVIPVHLSSTNSGEKEVLDTYGNSLGVYPSMDKHVTSNQEYMTTGRPISVTTTASTYGSQSPFASDYTLTTPRPFEQQPSAATVATYYTPSPHLGEHNANRVYQPTESYPTMNMPRPMDMFPGQIDADRVSIRPNSQKIESMEMDEDMIKANYGSGNANANGNGNGNGNGNTLPHVLTYSSDMSQQLASGSGYLEQSYNHQQHQQHQQQQHHHRHPYMPRPTMSSSIYSDTDGHMEMSMYTSSPNINPFKAENLKYPGSNSPNGQLVNFNGNFISLDVFQKSILPLMTKSSSALNELGNVEVITCQPGVRQPNQTDCTRYFVCSKKDGKVLSYSCPPYTGFNKQTRICDAPTYAQCGNAMPAFNGYTIDSNRRLQMEAIKMLSEAKRRQEAALKAQSIANLLQQYGNSQQQVGNGISSNIENDPVDSYAINLPEVNLATTTSRPTIIQSNQNQNIGSSGPAKKRKYYCKEGDKIPDQTSISSYFVCYKNAQGQMKGHKMSCSKSLLFCPKTLMCTLASKCTD</sequence>
<dbReference type="SUPFAM" id="SSF57625">
    <property type="entry name" value="Invertebrate chitin-binding proteins"/>
    <property type="match status" value="1"/>
</dbReference>
<comment type="caution">
    <text evidence="6">The sequence shown here is derived from an EMBL/GenBank/DDBJ whole genome shotgun (WGS) entry which is preliminary data.</text>
</comment>
<proteinExistence type="predicted"/>
<dbReference type="SUPFAM" id="SSF56436">
    <property type="entry name" value="C-type lectin-like"/>
    <property type="match status" value="1"/>
</dbReference>
<gene>
    <name evidence="6" type="ORF">M5D96_003642</name>
</gene>
<dbReference type="InterPro" id="IPR016187">
    <property type="entry name" value="CTDL_fold"/>
</dbReference>
<dbReference type="InterPro" id="IPR001304">
    <property type="entry name" value="C-type_lectin-like"/>
</dbReference>
<accession>A0A9Q0BSM7</accession>
<dbReference type="EMBL" id="JAMKOV010000002">
    <property type="protein sequence ID" value="KAI8042334.1"/>
    <property type="molecule type" value="Genomic_DNA"/>
</dbReference>
<dbReference type="SMART" id="SM00494">
    <property type="entry name" value="ChtBD2"/>
    <property type="match status" value="3"/>
</dbReference>
<feature type="region of interest" description="Disordered" evidence="2">
    <location>
        <begin position="302"/>
        <end position="347"/>
    </location>
</feature>
<protein>
    <submittedName>
        <fullName evidence="6">Uncharacterized protein</fullName>
    </submittedName>
</protein>
<feature type="region of interest" description="Disordered" evidence="2">
    <location>
        <begin position="845"/>
        <end position="884"/>
    </location>
</feature>
<feature type="domain" description="Chitin-binding type-2" evidence="5">
    <location>
        <begin position="950"/>
        <end position="1006"/>
    </location>
</feature>
<evidence type="ECO:0000256" key="3">
    <source>
        <dbReference type="SAM" id="SignalP"/>
    </source>
</evidence>
<name>A0A9Q0BSM7_9MUSC</name>
<feature type="domain" description="Chitin-binding type-2" evidence="5">
    <location>
        <begin position="193"/>
        <end position="252"/>
    </location>
</feature>
<reference evidence="6" key="1">
    <citation type="journal article" date="2023" name="Genome Biol. Evol.">
        <title>Long-read-based Genome Assembly of Drosophila gunungcola Reveals Fewer Chemosensory Genes in Flower-breeding Species.</title>
        <authorList>
            <person name="Negi A."/>
            <person name="Liao B.Y."/>
            <person name="Yeh S.D."/>
        </authorList>
    </citation>
    <scope>NUCLEOTIDE SEQUENCE</scope>
    <source>
        <strain evidence="6">Sukarami</strain>
    </source>
</reference>
<dbReference type="Gene3D" id="3.10.100.10">
    <property type="entry name" value="Mannose-Binding Protein A, subunit A"/>
    <property type="match status" value="1"/>
</dbReference>
<keyword evidence="1" id="KW-0175">Coiled coil</keyword>
<feature type="domain" description="C-type lectin" evidence="4">
    <location>
        <begin position="131"/>
        <end position="230"/>
    </location>
</feature>
<dbReference type="PROSITE" id="PS50940">
    <property type="entry name" value="CHIT_BIND_II"/>
    <property type="match status" value="2"/>
</dbReference>
<feature type="region of interest" description="Disordered" evidence="2">
    <location>
        <begin position="446"/>
        <end position="468"/>
    </location>
</feature>
<dbReference type="Pfam" id="PF00059">
    <property type="entry name" value="Lectin_C"/>
    <property type="match status" value="1"/>
</dbReference>
<feature type="coiled-coil region" evidence="1">
    <location>
        <begin position="95"/>
        <end position="122"/>
    </location>
</feature>
<dbReference type="Pfam" id="PF01607">
    <property type="entry name" value="CBM_14"/>
    <property type="match status" value="1"/>
</dbReference>
<dbReference type="InterPro" id="IPR002557">
    <property type="entry name" value="Chitin-bd_dom"/>
</dbReference>
<evidence type="ECO:0000259" key="4">
    <source>
        <dbReference type="PROSITE" id="PS50041"/>
    </source>
</evidence>
<dbReference type="InterPro" id="IPR016186">
    <property type="entry name" value="C-type_lectin-like/link_sf"/>
</dbReference>
<evidence type="ECO:0000313" key="7">
    <source>
        <dbReference type="Proteomes" id="UP001059596"/>
    </source>
</evidence>
<keyword evidence="3" id="KW-0732">Signal</keyword>
<feature type="signal peptide" evidence="3">
    <location>
        <begin position="1"/>
        <end position="22"/>
    </location>
</feature>
<dbReference type="InterPro" id="IPR036508">
    <property type="entry name" value="Chitin-bd_dom_sf"/>
</dbReference>
<dbReference type="PROSITE" id="PS50041">
    <property type="entry name" value="C_TYPE_LECTIN_2"/>
    <property type="match status" value="1"/>
</dbReference>
<evidence type="ECO:0000256" key="2">
    <source>
        <dbReference type="SAM" id="MobiDB-lite"/>
    </source>
</evidence>
<dbReference type="AlphaFoldDB" id="A0A9Q0BSM7"/>
<dbReference type="Proteomes" id="UP001059596">
    <property type="component" value="Unassembled WGS sequence"/>
</dbReference>
<dbReference type="GO" id="GO:0008061">
    <property type="term" value="F:chitin binding"/>
    <property type="evidence" value="ECO:0007669"/>
    <property type="project" value="InterPro"/>
</dbReference>
<feature type="compositionally biased region" description="Low complexity" evidence="2">
    <location>
        <begin position="446"/>
        <end position="466"/>
    </location>
</feature>
<evidence type="ECO:0000313" key="6">
    <source>
        <dbReference type="EMBL" id="KAI8042334.1"/>
    </source>
</evidence>
<organism evidence="6 7">
    <name type="scientific">Drosophila gunungcola</name>
    <name type="common">fruit fly</name>
    <dbReference type="NCBI Taxonomy" id="103775"/>
    <lineage>
        <taxon>Eukaryota</taxon>
        <taxon>Metazoa</taxon>
        <taxon>Ecdysozoa</taxon>
        <taxon>Arthropoda</taxon>
        <taxon>Hexapoda</taxon>
        <taxon>Insecta</taxon>
        <taxon>Pterygota</taxon>
        <taxon>Neoptera</taxon>
        <taxon>Endopterygota</taxon>
        <taxon>Diptera</taxon>
        <taxon>Brachycera</taxon>
        <taxon>Muscomorpha</taxon>
        <taxon>Ephydroidea</taxon>
        <taxon>Drosophilidae</taxon>
        <taxon>Drosophila</taxon>
        <taxon>Sophophora</taxon>
    </lineage>
</organism>
<evidence type="ECO:0000256" key="1">
    <source>
        <dbReference type="SAM" id="Coils"/>
    </source>
</evidence>
<feature type="chain" id="PRO_5040209609" evidence="3">
    <location>
        <begin position="23"/>
        <end position="1170"/>
    </location>
</feature>
<evidence type="ECO:0000259" key="5">
    <source>
        <dbReference type="PROSITE" id="PS50940"/>
    </source>
</evidence>
<dbReference type="GO" id="GO:0005576">
    <property type="term" value="C:extracellular region"/>
    <property type="evidence" value="ECO:0007669"/>
    <property type="project" value="InterPro"/>
</dbReference>
<dbReference type="CDD" id="cd00037">
    <property type="entry name" value="CLECT"/>
    <property type="match status" value="1"/>
</dbReference>
<keyword evidence="7" id="KW-1185">Reference proteome</keyword>
<dbReference type="Gene3D" id="2.170.140.10">
    <property type="entry name" value="Chitin binding domain"/>
    <property type="match status" value="2"/>
</dbReference>